<keyword evidence="3" id="KW-1185">Reference proteome</keyword>
<accession>A0ABU2AH64</accession>
<reference evidence="2 3" key="1">
    <citation type="submission" date="2023-07" db="EMBL/GenBank/DDBJ databases">
        <title>Sorghum-associated microbial communities from plants grown in Nebraska, USA.</title>
        <authorList>
            <person name="Schachtman D."/>
        </authorList>
    </citation>
    <scope>NUCLEOTIDE SEQUENCE [LARGE SCALE GENOMIC DNA]</scope>
    <source>
        <strain evidence="2 3">BE316</strain>
    </source>
</reference>
<gene>
    <name evidence="2" type="ORF">J2X21_005150</name>
</gene>
<comment type="caution">
    <text evidence="2">The sequence shown here is derived from an EMBL/GenBank/DDBJ whole genome shotgun (WGS) entry which is preliminary data.</text>
</comment>
<evidence type="ECO:0000313" key="2">
    <source>
        <dbReference type="EMBL" id="MDR7335983.1"/>
    </source>
</evidence>
<sequence length="87" mass="9808">MHIPTISLNPGPATLAVRACHDGVLVLGRLCLRWLRLRRMQTTARTLGRLDDRVLRDLGLDRSELLSASAELHGLARRDRRPSLFGR</sequence>
<evidence type="ECO:0000313" key="3">
    <source>
        <dbReference type="Proteomes" id="UP001180825"/>
    </source>
</evidence>
<evidence type="ECO:0000259" key="1">
    <source>
        <dbReference type="Pfam" id="PF06568"/>
    </source>
</evidence>
<dbReference type="RefSeq" id="WP_310332982.1">
    <property type="nucleotide sequence ID" value="NZ_JAVDXV010000012.1"/>
</dbReference>
<proteinExistence type="predicted"/>
<name>A0ABU2AH64_9BURK</name>
<dbReference type="Proteomes" id="UP001180825">
    <property type="component" value="Unassembled WGS sequence"/>
</dbReference>
<protein>
    <submittedName>
        <fullName evidence="2">Uncharacterized protein YjiS (DUF1127 family)</fullName>
    </submittedName>
</protein>
<organism evidence="2 3">
    <name type="scientific">Roseateles asaccharophilus</name>
    <dbReference type="NCBI Taxonomy" id="582607"/>
    <lineage>
        <taxon>Bacteria</taxon>
        <taxon>Pseudomonadati</taxon>
        <taxon>Pseudomonadota</taxon>
        <taxon>Betaproteobacteria</taxon>
        <taxon>Burkholderiales</taxon>
        <taxon>Sphaerotilaceae</taxon>
        <taxon>Roseateles</taxon>
    </lineage>
</organism>
<feature type="domain" description="YjiS-like" evidence="1">
    <location>
        <begin position="33"/>
        <end position="65"/>
    </location>
</feature>
<dbReference type="Pfam" id="PF06568">
    <property type="entry name" value="YjiS-like"/>
    <property type="match status" value="1"/>
</dbReference>
<dbReference type="EMBL" id="JAVDXV010000012">
    <property type="protein sequence ID" value="MDR7335983.1"/>
    <property type="molecule type" value="Genomic_DNA"/>
</dbReference>
<dbReference type="InterPro" id="IPR009506">
    <property type="entry name" value="YjiS-like"/>
</dbReference>